<dbReference type="CDD" id="cd00093">
    <property type="entry name" value="HTH_XRE"/>
    <property type="match status" value="1"/>
</dbReference>
<reference evidence="2" key="2">
    <citation type="submission" date="2020-02" db="EMBL/GenBank/DDBJ databases">
        <authorList>
            <consortium name="NCBI Pathogen Detection Project"/>
        </authorList>
    </citation>
    <scope>NUCLEOTIDE SEQUENCE</scope>
    <source>
        <strain evidence="2">MA.03ba 1577</strain>
        <strain evidence="3">MA.CK_98/00001034</strain>
    </source>
</reference>
<evidence type="ECO:0000313" key="2">
    <source>
        <dbReference type="EMBL" id="HAG0969426.1"/>
    </source>
</evidence>
<dbReference type="InterPro" id="IPR001387">
    <property type="entry name" value="Cro/C1-type_HTH"/>
</dbReference>
<organism evidence="2">
    <name type="scientific">Salmonella enterica</name>
    <name type="common">Salmonella choleraesuis</name>
    <dbReference type="NCBI Taxonomy" id="28901"/>
    <lineage>
        <taxon>Bacteria</taxon>
        <taxon>Pseudomonadati</taxon>
        <taxon>Pseudomonadota</taxon>
        <taxon>Gammaproteobacteria</taxon>
        <taxon>Enterobacterales</taxon>
        <taxon>Enterobacteriaceae</taxon>
        <taxon>Salmonella</taxon>
    </lineage>
</organism>
<dbReference type="AlphaFoldDB" id="A0A758BBC7"/>
<evidence type="ECO:0000259" key="1">
    <source>
        <dbReference type="PROSITE" id="PS50943"/>
    </source>
</evidence>
<dbReference type="SUPFAM" id="SSF47413">
    <property type="entry name" value="lambda repressor-like DNA-binding domains"/>
    <property type="match status" value="1"/>
</dbReference>
<sequence length="148" mass="16565">MGNNEHEVMADKQRAERIKKVILEHSTYEELAEKTGISVSTLVRIASGKTEPKFSDIIQIAKITGADLNTLAYGYALDVKEEATERKLITSADGYTDEETTNAHNFIVWNIRTLEKQDILALARQVSALSSYTYSTKMFMKKAVSGEE</sequence>
<proteinExistence type="predicted"/>
<dbReference type="InterPro" id="IPR010982">
    <property type="entry name" value="Lambda_DNA-bd_dom_sf"/>
</dbReference>
<reference evidence="2" key="1">
    <citation type="journal article" date="2018" name="Genome Biol.">
        <title>SKESA: strategic k-mer extension for scrupulous assemblies.</title>
        <authorList>
            <person name="Souvorov A."/>
            <person name="Agarwala R."/>
            <person name="Lipman D.J."/>
        </authorList>
    </citation>
    <scope>NUCLEOTIDE SEQUENCE</scope>
    <source>
        <strain evidence="2">MA.03ba 1577</strain>
        <strain evidence="3">MA.CK_98/00001034</strain>
    </source>
</reference>
<accession>A0A758BBC7</accession>
<gene>
    <name evidence="3" type="ORF">G8577_001146</name>
    <name evidence="2" type="ORF">G8S61_000705</name>
</gene>
<dbReference type="GO" id="GO:0003677">
    <property type="term" value="F:DNA binding"/>
    <property type="evidence" value="ECO:0007669"/>
    <property type="project" value="InterPro"/>
</dbReference>
<dbReference type="Gene3D" id="1.10.260.40">
    <property type="entry name" value="lambda repressor-like DNA-binding domains"/>
    <property type="match status" value="1"/>
</dbReference>
<dbReference type="EMBL" id="DAAYPZ010000002">
    <property type="protein sequence ID" value="HAG5255011.1"/>
    <property type="molecule type" value="Genomic_DNA"/>
</dbReference>
<dbReference type="EMBL" id="DAAXHA010000001">
    <property type="protein sequence ID" value="HAG0969426.1"/>
    <property type="molecule type" value="Genomic_DNA"/>
</dbReference>
<feature type="domain" description="HTH cro/C1-type" evidence="1">
    <location>
        <begin position="29"/>
        <end position="71"/>
    </location>
</feature>
<dbReference type="RefSeq" id="WP_000527682.1">
    <property type="nucleotide sequence ID" value="NZ_CAIZAI010000033.1"/>
</dbReference>
<dbReference type="Pfam" id="PF01381">
    <property type="entry name" value="HTH_3"/>
    <property type="match status" value="1"/>
</dbReference>
<comment type="caution">
    <text evidence="2">The sequence shown here is derived from an EMBL/GenBank/DDBJ whole genome shotgun (WGS) entry which is preliminary data.</text>
</comment>
<evidence type="ECO:0000313" key="3">
    <source>
        <dbReference type="EMBL" id="HAG5255011.1"/>
    </source>
</evidence>
<name>A0A758BBC7_SALER</name>
<dbReference type="PROSITE" id="PS50943">
    <property type="entry name" value="HTH_CROC1"/>
    <property type="match status" value="1"/>
</dbReference>
<dbReference type="SMART" id="SM00530">
    <property type="entry name" value="HTH_XRE"/>
    <property type="match status" value="1"/>
</dbReference>
<protein>
    <submittedName>
        <fullName evidence="2">Helix-turn-helix transcriptional regulator</fullName>
    </submittedName>
</protein>
<dbReference type="GeneID" id="57976397"/>